<gene>
    <name evidence="2" type="ORF">LCGC14_0484760</name>
</gene>
<keyword evidence="1" id="KW-0812">Transmembrane</keyword>
<organism evidence="2">
    <name type="scientific">marine sediment metagenome</name>
    <dbReference type="NCBI Taxonomy" id="412755"/>
    <lineage>
        <taxon>unclassified sequences</taxon>
        <taxon>metagenomes</taxon>
        <taxon>ecological metagenomes</taxon>
    </lineage>
</organism>
<evidence type="ECO:0000313" key="2">
    <source>
        <dbReference type="EMBL" id="KKN65088.1"/>
    </source>
</evidence>
<dbReference type="AlphaFoldDB" id="A0A0F9VGZ9"/>
<keyword evidence="1" id="KW-0472">Membrane</keyword>
<sequence>MMDSIKHTVSTARAVAEGIHKKKRGQSLIQGLLALMVITIIGVAVTYPVVVDIVNNSTASGTQQTILNILPLLVLVVLVIAFVGVMGLQTGR</sequence>
<accession>A0A0F9VGZ9</accession>
<reference evidence="2" key="1">
    <citation type="journal article" date="2015" name="Nature">
        <title>Complex archaea that bridge the gap between prokaryotes and eukaryotes.</title>
        <authorList>
            <person name="Spang A."/>
            <person name="Saw J.H."/>
            <person name="Jorgensen S.L."/>
            <person name="Zaremba-Niedzwiedzka K."/>
            <person name="Martijn J."/>
            <person name="Lind A.E."/>
            <person name="van Eijk R."/>
            <person name="Schleper C."/>
            <person name="Guy L."/>
            <person name="Ettema T.J."/>
        </authorList>
    </citation>
    <scope>NUCLEOTIDE SEQUENCE</scope>
</reference>
<proteinExistence type="predicted"/>
<comment type="caution">
    <text evidence="2">The sequence shown here is derived from an EMBL/GenBank/DDBJ whole genome shotgun (WGS) entry which is preliminary data.</text>
</comment>
<dbReference type="EMBL" id="LAZR01000534">
    <property type="protein sequence ID" value="KKN65088.1"/>
    <property type="molecule type" value="Genomic_DNA"/>
</dbReference>
<feature type="transmembrane region" description="Helical" evidence="1">
    <location>
        <begin position="28"/>
        <end position="49"/>
    </location>
</feature>
<keyword evidence="1" id="KW-1133">Transmembrane helix</keyword>
<name>A0A0F9VGZ9_9ZZZZ</name>
<evidence type="ECO:0000256" key="1">
    <source>
        <dbReference type="SAM" id="Phobius"/>
    </source>
</evidence>
<feature type="transmembrane region" description="Helical" evidence="1">
    <location>
        <begin position="69"/>
        <end position="88"/>
    </location>
</feature>
<protein>
    <submittedName>
        <fullName evidence="2">Uncharacterized protein</fullName>
    </submittedName>
</protein>